<dbReference type="PROSITE" id="PS50197">
    <property type="entry name" value="BEACH"/>
    <property type="match status" value="1"/>
</dbReference>
<dbReference type="OMA" id="PNLMHYL"/>
<dbReference type="GO" id="GO:0009890">
    <property type="term" value="P:negative regulation of biosynthetic process"/>
    <property type="evidence" value="ECO:0007669"/>
    <property type="project" value="InterPro"/>
</dbReference>
<keyword evidence="6" id="KW-0472">Membrane</keyword>
<proteinExistence type="inferred from homology"/>
<evidence type="ECO:0000313" key="10">
    <source>
        <dbReference type="EnsemblMetazoa" id="Aqu2.1.32215_001"/>
    </source>
</evidence>
<dbReference type="PANTHER" id="PTHR16852">
    <property type="entry name" value="GTP CYCLOHYDROLASE 1 FEEDBACK REGULATORY PROTEIN"/>
    <property type="match status" value="1"/>
</dbReference>
<keyword evidence="5" id="KW-0963">Cytoplasm</keyword>
<evidence type="ECO:0000256" key="1">
    <source>
        <dbReference type="ARBA" id="ARBA00004126"/>
    </source>
</evidence>
<evidence type="ECO:0000256" key="8">
    <source>
        <dbReference type="ARBA" id="ARBA00032599"/>
    </source>
</evidence>
<evidence type="ECO:0000256" key="7">
    <source>
        <dbReference type="ARBA" id="ARBA00023242"/>
    </source>
</evidence>
<accession>A0A1X7UW55</accession>
<keyword evidence="11" id="KW-1185">Reference proteome</keyword>
<feature type="domain" description="BEACH" evidence="9">
    <location>
        <begin position="1"/>
        <end position="55"/>
    </location>
</feature>
<dbReference type="InterPro" id="IPR036717">
    <property type="entry name" value="GFRP_sf"/>
</dbReference>
<dbReference type="GO" id="GO:0044549">
    <property type="term" value="F:GTP cyclohydrolase binding"/>
    <property type="evidence" value="ECO:0007669"/>
    <property type="project" value="TreeGrafter"/>
</dbReference>
<dbReference type="FunFam" id="3.30.1410.10:FF:000001">
    <property type="entry name" value="GTP cyclohydrolase 1 feedback regulatory protein"/>
    <property type="match status" value="1"/>
</dbReference>
<dbReference type="EnsemblMetazoa" id="Aqu2.1.32215_001">
    <property type="protein sequence ID" value="Aqu2.1.32215_001"/>
    <property type="gene ID" value="Aqu2.1.32215"/>
</dbReference>
<dbReference type="InterPro" id="IPR000409">
    <property type="entry name" value="BEACH_dom"/>
</dbReference>
<evidence type="ECO:0000256" key="3">
    <source>
        <dbReference type="ARBA" id="ARBA00007605"/>
    </source>
</evidence>
<dbReference type="EnsemblMetazoa" id="XM_003386468.3">
    <property type="protein sequence ID" value="XP_003386516.1"/>
    <property type="gene ID" value="LOC100638594"/>
</dbReference>
<dbReference type="OrthoDB" id="64291at2759"/>
<reference evidence="10" key="2">
    <citation type="submission" date="2017-05" db="UniProtKB">
        <authorList>
            <consortium name="EnsemblMetazoa"/>
        </authorList>
    </citation>
    <scope>IDENTIFICATION</scope>
</reference>
<organism evidence="10">
    <name type="scientific">Amphimedon queenslandica</name>
    <name type="common">Sponge</name>
    <dbReference type="NCBI Taxonomy" id="400682"/>
    <lineage>
        <taxon>Eukaryota</taxon>
        <taxon>Metazoa</taxon>
        <taxon>Porifera</taxon>
        <taxon>Demospongiae</taxon>
        <taxon>Heteroscleromorpha</taxon>
        <taxon>Haplosclerida</taxon>
        <taxon>Niphatidae</taxon>
        <taxon>Amphimedon</taxon>
    </lineage>
</organism>
<keyword evidence="7" id="KW-0539">Nucleus</keyword>
<dbReference type="Pfam" id="PF06399">
    <property type="entry name" value="GFRP"/>
    <property type="match status" value="1"/>
</dbReference>
<dbReference type="AlphaFoldDB" id="A0A1X7UW55"/>
<evidence type="ECO:0000259" key="9">
    <source>
        <dbReference type="PROSITE" id="PS50197"/>
    </source>
</evidence>
<comment type="similarity">
    <text evidence="3">Belongs to the GFRP family.</text>
</comment>
<dbReference type="PANTHER" id="PTHR16852:SF2">
    <property type="entry name" value="GTP CYCLOHYDROLASE 1 FEEDBACK REGULATORY PROTEIN"/>
    <property type="match status" value="1"/>
</dbReference>
<dbReference type="eggNOG" id="ENOG502S4A0">
    <property type="taxonomic scope" value="Eukaryota"/>
</dbReference>
<evidence type="ECO:0000256" key="2">
    <source>
        <dbReference type="ARBA" id="ARBA00004514"/>
    </source>
</evidence>
<comment type="subcellular location">
    <subcellularLocation>
        <location evidence="2">Cytoplasm</location>
        <location evidence="2">Cytosol</location>
    </subcellularLocation>
    <subcellularLocation>
        <location evidence="1">Nucleus membrane</location>
    </subcellularLocation>
</comment>
<gene>
    <name evidence="10" type="primary">100638594</name>
</gene>
<dbReference type="InterPro" id="IPR009112">
    <property type="entry name" value="GTP_CycHdrlase_I_reg"/>
</dbReference>
<dbReference type="SUPFAM" id="SSF69761">
    <property type="entry name" value="GTP cyclohydrolase I feedback regulatory protein, GFRP"/>
    <property type="match status" value="1"/>
</dbReference>
<reference evidence="11" key="1">
    <citation type="journal article" date="2010" name="Nature">
        <title>The Amphimedon queenslandica genome and the evolution of animal complexity.</title>
        <authorList>
            <person name="Srivastava M."/>
            <person name="Simakov O."/>
            <person name="Chapman J."/>
            <person name="Fahey B."/>
            <person name="Gauthier M.E."/>
            <person name="Mitros T."/>
            <person name="Richards G.S."/>
            <person name="Conaco C."/>
            <person name="Dacre M."/>
            <person name="Hellsten U."/>
            <person name="Larroux C."/>
            <person name="Putnam N.H."/>
            <person name="Stanke M."/>
            <person name="Adamska M."/>
            <person name="Darling A."/>
            <person name="Degnan S.M."/>
            <person name="Oakley T.H."/>
            <person name="Plachetzki D.C."/>
            <person name="Zhai Y."/>
            <person name="Adamski M."/>
            <person name="Calcino A."/>
            <person name="Cummins S.F."/>
            <person name="Goodstein D.M."/>
            <person name="Harris C."/>
            <person name="Jackson D.J."/>
            <person name="Leys S.P."/>
            <person name="Shu S."/>
            <person name="Woodcroft B.J."/>
            <person name="Vervoort M."/>
            <person name="Kosik K.S."/>
            <person name="Manning G."/>
            <person name="Degnan B.M."/>
            <person name="Rokhsar D.S."/>
        </authorList>
    </citation>
    <scope>NUCLEOTIDE SEQUENCE [LARGE SCALE GENOMIC DNA]</scope>
</reference>
<dbReference type="Gene3D" id="3.30.1410.10">
    <property type="entry name" value="GTP cyclohydrolase I feedback regulatory protein GFRP"/>
    <property type="match status" value="1"/>
</dbReference>
<name>A0A1X7UW55_AMPQE</name>
<protein>
    <recommendedName>
        <fullName evidence="4">GTP cyclohydrolase 1 feedback regulatory protein</fullName>
    </recommendedName>
    <alternativeName>
        <fullName evidence="8">GTP cyclohydrolase I feedback regulatory protein</fullName>
    </alternativeName>
</protein>
<dbReference type="GO" id="GO:0031965">
    <property type="term" value="C:nuclear membrane"/>
    <property type="evidence" value="ECO:0007669"/>
    <property type="project" value="UniProtKB-SubCell"/>
</dbReference>
<evidence type="ECO:0000256" key="4">
    <source>
        <dbReference type="ARBA" id="ARBA00020099"/>
    </source>
</evidence>
<dbReference type="FunCoup" id="A0A1X7UW55">
    <property type="interactions" value="60"/>
</dbReference>
<dbReference type="InParanoid" id="A0A1X7UW55"/>
<dbReference type="GO" id="GO:0005829">
    <property type="term" value="C:cytosol"/>
    <property type="evidence" value="ECO:0007669"/>
    <property type="project" value="UniProtKB-SubCell"/>
</dbReference>
<evidence type="ECO:0000313" key="11">
    <source>
        <dbReference type="Proteomes" id="UP000007879"/>
    </source>
</evidence>
<dbReference type="KEGG" id="aqu:100638594"/>
<evidence type="ECO:0000256" key="6">
    <source>
        <dbReference type="ARBA" id="ARBA00023136"/>
    </source>
</evidence>
<dbReference type="Proteomes" id="UP000007879">
    <property type="component" value="Unassembled WGS sequence"/>
</dbReference>
<evidence type="ECO:0000256" key="5">
    <source>
        <dbReference type="ARBA" id="ARBA00022490"/>
    </source>
</evidence>
<dbReference type="STRING" id="400682.A0A1X7UW55"/>
<sequence>MPQYVLITTQIRLENGPTICGDELSDPVLMAKLDAQLVRDAGNPFQVYSSPHPPRVILNKLACEGFRVVSMAGIGQTCIWTLYLEN</sequence>